<protein>
    <recommendedName>
        <fullName evidence="1">non-specific serine/threonine protein kinase</fullName>
        <ecNumber evidence="1">2.7.11.1</ecNumber>
    </recommendedName>
</protein>
<feature type="domain" description="KaiC" evidence="7">
    <location>
        <begin position="249"/>
        <end position="483"/>
    </location>
</feature>
<evidence type="ECO:0000256" key="1">
    <source>
        <dbReference type="ARBA" id="ARBA00012513"/>
    </source>
</evidence>
<dbReference type="GO" id="GO:0005524">
    <property type="term" value="F:ATP binding"/>
    <property type="evidence" value="ECO:0007669"/>
    <property type="project" value="InterPro"/>
</dbReference>
<evidence type="ECO:0000256" key="5">
    <source>
        <dbReference type="ARBA" id="ARBA00022777"/>
    </source>
</evidence>
<evidence type="ECO:0000313" key="8">
    <source>
        <dbReference type="EMBL" id="TRW16670.1"/>
    </source>
</evidence>
<dbReference type="InterPro" id="IPR003593">
    <property type="entry name" value="AAA+_ATPase"/>
</dbReference>
<evidence type="ECO:0000313" key="9">
    <source>
        <dbReference type="Proteomes" id="UP000317894"/>
    </source>
</evidence>
<dbReference type="InterPro" id="IPR030665">
    <property type="entry name" value="KaiC"/>
</dbReference>
<dbReference type="GO" id="GO:0016787">
    <property type="term" value="F:hydrolase activity"/>
    <property type="evidence" value="ECO:0007669"/>
    <property type="project" value="UniProtKB-KW"/>
</dbReference>
<proteinExistence type="predicted"/>
<dbReference type="PANTHER" id="PTHR42926:SF1">
    <property type="entry name" value="CIRCADIAN CLOCK OSCILLATOR PROTEIN KAIC 1"/>
    <property type="match status" value="1"/>
</dbReference>
<dbReference type="EMBL" id="VJWA01000001">
    <property type="protein sequence ID" value="TRW16670.1"/>
    <property type="molecule type" value="Genomic_DNA"/>
</dbReference>
<gene>
    <name evidence="8" type="ORF">FMM06_00160</name>
</gene>
<dbReference type="PRINTS" id="PR01874">
    <property type="entry name" value="DNAREPAIRADA"/>
</dbReference>
<evidence type="ECO:0000259" key="7">
    <source>
        <dbReference type="PROSITE" id="PS51146"/>
    </source>
</evidence>
<dbReference type="PIRSF" id="PIRSF039117">
    <property type="entry name" value="KaiC"/>
    <property type="match status" value="1"/>
</dbReference>
<dbReference type="InterPro" id="IPR051347">
    <property type="entry name" value="Circadian_clock_KaiC-rel"/>
</dbReference>
<dbReference type="InterPro" id="IPR010624">
    <property type="entry name" value="KaiC_dom"/>
</dbReference>
<keyword evidence="2" id="KW-0597">Phosphoprotein</keyword>
<evidence type="ECO:0000256" key="3">
    <source>
        <dbReference type="ARBA" id="ARBA00022679"/>
    </source>
</evidence>
<dbReference type="GO" id="GO:0004674">
    <property type="term" value="F:protein serine/threonine kinase activity"/>
    <property type="evidence" value="ECO:0007669"/>
    <property type="project" value="UniProtKB-EC"/>
</dbReference>
<dbReference type="RefSeq" id="WP_143554213.1">
    <property type="nucleotide sequence ID" value="NZ_VJWA01000001.1"/>
</dbReference>
<feature type="domain" description="KaiC" evidence="7">
    <location>
        <begin position="7"/>
        <end position="246"/>
    </location>
</feature>
<evidence type="ECO:0000256" key="2">
    <source>
        <dbReference type="ARBA" id="ARBA00022553"/>
    </source>
</evidence>
<reference evidence="8 9" key="1">
    <citation type="submission" date="2019-07" db="EMBL/GenBank/DDBJ databases">
        <title>Novel species isolated from glacier.</title>
        <authorList>
            <person name="Liu Q."/>
            <person name="Xin Y.-H."/>
        </authorList>
    </citation>
    <scope>NUCLEOTIDE SEQUENCE [LARGE SCALE GENOMIC DNA]</scope>
    <source>
        <strain evidence="8 9">LB1R16</strain>
    </source>
</reference>
<dbReference type="InterPro" id="IPR027417">
    <property type="entry name" value="P-loop_NTPase"/>
</dbReference>
<dbReference type="InterPro" id="IPR014774">
    <property type="entry name" value="KaiC-like_dom"/>
</dbReference>
<dbReference type="PANTHER" id="PTHR42926">
    <property type="match status" value="1"/>
</dbReference>
<keyword evidence="5" id="KW-0418">Kinase</keyword>
<dbReference type="Pfam" id="PF06745">
    <property type="entry name" value="ATPase"/>
    <property type="match status" value="2"/>
</dbReference>
<dbReference type="SMART" id="SM00382">
    <property type="entry name" value="AAA"/>
    <property type="match status" value="2"/>
</dbReference>
<keyword evidence="9" id="KW-1185">Reference proteome</keyword>
<dbReference type="EC" id="2.7.11.1" evidence="1"/>
<evidence type="ECO:0000256" key="4">
    <source>
        <dbReference type="ARBA" id="ARBA00022737"/>
    </source>
</evidence>
<evidence type="ECO:0000256" key="6">
    <source>
        <dbReference type="ARBA" id="ARBA00022801"/>
    </source>
</evidence>
<dbReference type="OrthoDB" id="9787927at2"/>
<keyword evidence="3" id="KW-0808">Transferase</keyword>
<sequence length="493" mass="53365">MPDTPIATVSTGLPGLDYILDGGYAANRIHLIEGRPGAGKTTMAMQFLIAGQARGETCLYVTFSETAHELHSVAESHGLSLDGIEIAELFAPDLDPLEEQRQSIIHAADLELGETVRSVMEAVIATAPSLVVIDSLSEIRLLAQSALYYRREILALKRFFFAQRCTVLLLDDLSQPDEDLMLHSIGHGVVRLEHDAPGYGAERRRLRVFKMRGRSFCGGYHDVVIRHGGVEVFPRLISEASRAPGDAQVLVPSGLAELDALSGGGLDRGTTTLILGPSGAGKSTLALRLLGDLLDRGETAVFISFDETRRNFERRAAGIGLDAQRHLDSGRLVFVAIDPAHITPGELAGSIRHRVAAGTTAVILDSLSGYQHAMPDETHLLLQLHELVTYLNELDVLTILTLAQDGVGAQLRASLDMTYLADCVFLVRFFEAGSEIRRAISVIKKRTGRHERSIRELSFDQGGIHVGTVLDGFTGMLAAVPVYAGRTPLLDIA</sequence>
<comment type="caution">
    <text evidence="8">The sequence shown here is derived from an EMBL/GenBank/DDBJ whole genome shotgun (WGS) entry which is preliminary data.</text>
</comment>
<dbReference type="PROSITE" id="PS51146">
    <property type="entry name" value="KAIC"/>
    <property type="match status" value="2"/>
</dbReference>
<dbReference type="Gene3D" id="3.40.50.300">
    <property type="entry name" value="P-loop containing nucleotide triphosphate hydrolases"/>
    <property type="match status" value="2"/>
</dbReference>
<name>A0A552UEL8_9SPHN</name>
<dbReference type="AlphaFoldDB" id="A0A552UEL8"/>
<keyword evidence="6" id="KW-0378">Hydrolase</keyword>
<accession>A0A552UEL8</accession>
<organism evidence="8 9">
    <name type="scientific">Glacieibacterium frigidum</name>
    <dbReference type="NCBI Taxonomy" id="2593303"/>
    <lineage>
        <taxon>Bacteria</taxon>
        <taxon>Pseudomonadati</taxon>
        <taxon>Pseudomonadota</taxon>
        <taxon>Alphaproteobacteria</taxon>
        <taxon>Sphingomonadales</taxon>
        <taxon>Sphingosinicellaceae</taxon>
        <taxon>Glacieibacterium</taxon>
    </lineage>
</organism>
<keyword evidence="4" id="KW-0677">Repeat</keyword>
<dbReference type="Proteomes" id="UP000317894">
    <property type="component" value="Unassembled WGS sequence"/>
</dbReference>
<dbReference type="SUPFAM" id="SSF52540">
    <property type="entry name" value="P-loop containing nucleoside triphosphate hydrolases"/>
    <property type="match status" value="2"/>
</dbReference>